<feature type="domain" description="DNA topoisomerase type IA zn finger" evidence="1">
    <location>
        <begin position="1"/>
        <end position="25"/>
    </location>
</feature>
<evidence type="ECO:0000313" key="2">
    <source>
        <dbReference type="EMBL" id="MCM2535905.1"/>
    </source>
</evidence>
<sequence length="27" mass="3037">MVLRTGKRGEFLGCSSFPKCRYTENVG</sequence>
<dbReference type="Proteomes" id="UP001523262">
    <property type="component" value="Unassembled WGS sequence"/>
</dbReference>
<protein>
    <submittedName>
        <fullName evidence="2">Topoisomerase DNA-binding C4 zinc finger domain-containing protein</fullName>
    </submittedName>
</protein>
<proteinExistence type="predicted"/>
<dbReference type="EMBL" id="JAMQCR010000003">
    <property type="protein sequence ID" value="MCM2535905.1"/>
    <property type="molecule type" value="Genomic_DNA"/>
</dbReference>
<evidence type="ECO:0000313" key="3">
    <source>
        <dbReference type="Proteomes" id="UP001523262"/>
    </source>
</evidence>
<dbReference type="Gene3D" id="3.30.65.10">
    <property type="entry name" value="Bacterial Topoisomerase I, domain 1"/>
    <property type="match status" value="1"/>
</dbReference>
<keyword evidence="3" id="KW-1185">Reference proteome</keyword>
<dbReference type="Pfam" id="PF01396">
    <property type="entry name" value="Zn_ribbon_Top1"/>
    <property type="match status" value="1"/>
</dbReference>
<reference evidence="2 3" key="1">
    <citation type="submission" date="2022-06" db="EMBL/GenBank/DDBJ databases">
        <authorList>
            <person name="Jeon C.O."/>
        </authorList>
    </citation>
    <scope>NUCLEOTIDE SEQUENCE [LARGE SCALE GENOMIC DNA]</scope>
    <source>
        <strain evidence="2 3">KCTC 13943</strain>
    </source>
</reference>
<comment type="caution">
    <text evidence="2">The sequence shown here is derived from an EMBL/GenBank/DDBJ whole genome shotgun (WGS) entry which is preliminary data.</text>
</comment>
<dbReference type="InterPro" id="IPR013498">
    <property type="entry name" value="Topo_IA_Znf"/>
</dbReference>
<keyword evidence="2" id="KW-0238">DNA-binding</keyword>
<organism evidence="2 3">
    <name type="scientific">Neobacillus pocheonensis</name>
    <dbReference type="NCBI Taxonomy" id="363869"/>
    <lineage>
        <taxon>Bacteria</taxon>
        <taxon>Bacillati</taxon>
        <taxon>Bacillota</taxon>
        <taxon>Bacilli</taxon>
        <taxon>Bacillales</taxon>
        <taxon>Bacillaceae</taxon>
        <taxon>Neobacillus</taxon>
    </lineage>
</organism>
<accession>A0ABT0WHW1</accession>
<dbReference type="SUPFAM" id="SSF57783">
    <property type="entry name" value="Zinc beta-ribbon"/>
    <property type="match status" value="1"/>
</dbReference>
<name>A0ABT0WHW1_9BACI</name>
<gene>
    <name evidence="2" type="ORF">NDK43_30965</name>
</gene>
<dbReference type="GO" id="GO:0003677">
    <property type="term" value="F:DNA binding"/>
    <property type="evidence" value="ECO:0007669"/>
    <property type="project" value="UniProtKB-KW"/>
</dbReference>
<evidence type="ECO:0000259" key="1">
    <source>
        <dbReference type="Pfam" id="PF01396"/>
    </source>
</evidence>